<accession>A0A4V0Z3U4</accession>
<keyword evidence="7" id="KW-0472">Membrane</keyword>
<evidence type="ECO:0000256" key="7">
    <source>
        <dbReference type="SAM" id="Phobius"/>
    </source>
</evidence>
<evidence type="ECO:0000259" key="8">
    <source>
        <dbReference type="PROSITE" id="PS50109"/>
    </source>
</evidence>
<dbReference type="CDD" id="cd00156">
    <property type="entry name" value="REC"/>
    <property type="match status" value="1"/>
</dbReference>
<dbReference type="InterPro" id="IPR036097">
    <property type="entry name" value="HisK_dim/P_sf"/>
</dbReference>
<feature type="transmembrane region" description="Helical" evidence="7">
    <location>
        <begin position="135"/>
        <end position="158"/>
    </location>
</feature>
<evidence type="ECO:0000256" key="4">
    <source>
        <dbReference type="ARBA" id="ARBA00022679"/>
    </source>
</evidence>
<dbReference type="PANTHER" id="PTHR43047:SF9">
    <property type="entry name" value="HISTIDINE KINASE"/>
    <property type="match status" value="1"/>
</dbReference>
<feature type="domain" description="Histidine kinase" evidence="8">
    <location>
        <begin position="306"/>
        <end position="530"/>
    </location>
</feature>
<dbReference type="RefSeq" id="WP_130187770.1">
    <property type="nucleotide sequence ID" value="NZ_CP035913.1"/>
</dbReference>
<dbReference type="EMBL" id="CP035913">
    <property type="protein sequence ID" value="QBE64653.1"/>
    <property type="molecule type" value="Genomic_DNA"/>
</dbReference>
<dbReference type="InterPro" id="IPR011006">
    <property type="entry name" value="CheY-like_superfamily"/>
</dbReference>
<gene>
    <name evidence="10" type="ORF">EWM63_18025</name>
</gene>
<dbReference type="PROSITE" id="PS50110">
    <property type="entry name" value="RESPONSE_REGULATORY"/>
    <property type="match status" value="1"/>
</dbReference>
<evidence type="ECO:0000256" key="1">
    <source>
        <dbReference type="ARBA" id="ARBA00000085"/>
    </source>
</evidence>
<dbReference type="EC" id="2.7.13.3" evidence="2"/>
<dbReference type="GO" id="GO:0005886">
    <property type="term" value="C:plasma membrane"/>
    <property type="evidence" value="ECO:0007669"/>
    <property type="project" value="TreeGrafter"/>
</dbReference>
<evidence type="ECO:0000256" key="5">
    <source>
        <dbReference type="ARBA" id="ARBA00022777"/>
    </source>
</evidence>
<dbReference type="OrthoDB" id="6114847at2"/>
<dbReference type="KEGG" id="plue:EWM63_18025"/>
<dbReference type="AlphaFoldDB" id="A0A4V0Z3U4"/>
<name>A0A4V0Z3U4_9BURK</name>
<dbReference type="SUPFAM" id="SSF47384">
    <property type="entry name" value="Homodimeric domain of signal transducing histidine kinase"/>
    <property type="match status" value="1"/>
</dbReference>
<evidence type="ECO:0000256" key="3">
    <source>
        <dbReference type="ARBA" id="ARBA00022553"/>
    </source>
</evidence>
<evidence type="ECO:0000256" key="6">
    <source>
        <dbReference type="PROSITE-ProRule" id="PRU00169"/>
    </source>
</evidence>
<reference evidence="10 11" key="1">
    <citation type="submission" date="2019-02" db="EMBL/GenBank/DDBJ databases">
        <title>Draft Genome Sequences of Six Type Strains of the Genus Massilia.</title>
        <authorList>
            <person name="Miess H."/>
            <person name="Frediansyhah A."/>
            <person name="Gross H."/>
        </authorList>
    </citation>
    <scope>NUCLEOTIDE SEQUENCE [LARGE SCALE GENOMIC DNA]</scope>
    <source>
        <strain evidence="10 11">DSM 17473</strain>
    </source>
</reference>
<sequence length="686" mass="73972">MGSLSCLIARQGAKLPASWQAAARRRLRRVSRLRSRSAAALRSLRETFTLPAPFPSDMEHRFLVDYGHRFAPFRRAAALLALLILLVFAVFDYFLFRQVDGFPLAQVWLCRAVICAVLLHCVLKSLTAAFCNDRTAHATLLSGVAVVVAGELLMIALVPPSIAFNGYFVALCMATFYLFGFLHLRARPVMLAGLATLGAVIATHGALLGTGRGGLLPEVGYGILFLANMVAIGLGMSIKLERNARRQFQQECELSQMNARLGRRNAQLADEKEENQIKAQALIRLKDEQRSQALRASQETARFLAAAAHDLRQPMFGLGLALEAMQRALDSGDTGEAKRLTVLSIRSARTMATTFNAVLDLSRLESGFVAPDLSHFDINDLLREAVAELGSFAQSRGVALHARMPVAPIVVVSDRQMLSRIVRNLVSNGIKYARHDGARGAFVLIGAVRLQTRIRIDVMDNGIGIPAQQWHRVFEPFVQLDNAERDREKGLGLGLSIVSAMVALLPEHRLEFKSAVGLGTRFSIDVPRGVGMAGTDPAPAGDPAVADLHGLYVLVVEDDCLVRTAMEALLGQWGMLVDTAAGIAEARTLAAGLERVPDLIITDFRLPDGATAADVLDILLPACGDGDRCPPVLAVTGEVEAAMASLAGRTVAVLSKPVHPERLKAAIAQAVSQASTSPVEVSRCVE</sequence>
<organism evidence="10 11">
    <name type="scientific">Pseudoduganella lutea</name>
    <dbReference type="NCBI Taxonomy" id="321985"/>
    <lineage>
        <taxon>Bacteria</taxon>
        <taxon>Pseudomonadati</taxon>
        <taxon>Pseudomonadota</taxon>
        <taxon>Betaproteobacteria</taxon>
        <taxon>Burkholderiales</taxon>
        <taxon>Oxalobacteraceae</taxon>
        <taxon>Telluria group</taxon>
        <taxon>Pseudoduganella</taxon>
    </lineage>
</organism>
<keyword evidence="7" id="KW-0812">Transmembrane</keyword>
<feature type="transmembrane region" description="Helical" evidence="7">
    <location>
        <begin position="219"/>
        <end position="238"/>
    </location>
</feature>
<dbReference type="Gene3D" id="3.40.50.2300">
    <property type="match status" value="1"/>
</dbReference>
<evidence type="ECO:0000256" key="2">
    <source>
        <dbReference type="ARBA" id="ARBA00012438"/>
    </source>
</evidence>
<dbReference type="Gene3D" id="3.30.565.10">
    <property type="entry name" value="Histidine kinase-like ATPase, C-terminal domain"/>
    <property type="match status" value="1"/>
</dbReference>
<dbReference type="Pfam" id="PF00072">
    <property type="entry name" value="Response_reg"/>
    <property type="match status" value="1"/>
</dbReference>
<dbReference type="Pfam" id="PF02518">
    <property type="entry name" value="HATPase_c"/>
    <property type="match status" value="1"/>
</dbReference>
<dbReference type="CDD" id="cd00082">
    <property type="entry name" value="HisKA"/>
    <property type="match status" value="1"/>
</dbReference>
<feature type="transmembrane region" description="Helical" evidence="7">
    <location>
        <begin position="164"/>
        <end position="182"/>
    </location>
</feature>
<keyword evidence="7" id="KW-1133">Transmembrane helix</keyword>
<dbReference type="InterPro" id="IPR005467">
    <property type="entry name" value="His_kinase_dom"/>
</dbReference>
<protein>
    <recommendedName>
        <fullName evidence="2">histidine kinase</fullName>
        <ecNumber evidence="2">2.7.13.3</ecNumber>
    </recommendedName>
</protein>
<dbReference type="InterPro" id="IPR004358">
    <property type="entry name" value="Sig_transdc_His_kin-like_C"/>
</dbReference>
<keyword evidence="11" id="KW-1185">Reference proteome</keyword>
<dbReference type="SMART" id="SM00387">
    <property type="entry name" value="HATPase_c"/>
    <property type="match status" value="1"/>
</dbReference>
<feature type="transmembrane region" description="Helical" evidence="7">
    <location>
        <begin position="189"/>
        <end position="207"/>
    </location>
</feature>
<dbReference type="PROSITE" id="PS50109">
    <property type="entry name" value="HIS_KIN"/>
    <property type="match status" value="1"/>
</dbReference>
<dbReference type="InterPro" id="IPR001789">
    <property type="entry name" value="Sig_transdc_resp-reg_receiver"/>
</dbReference>
<dbReference type="Gene3D" id="1.10.287.130">
    <property type="match status" value="1"/>
</dbReference>
<dbReference type="SMART" id="SM00448">
    <property type="entry name" value="REC"/>
    <property type="match status" value="1"/>
</dbReference>
<keyword evidence="5" id="KW-0418">Kinase</keyword>
<keyword evidence="4" id="KW-0808">Transferase</keyword>
<dbReference type="PRINTS" id="PR00344">
    <property type="entry name" value="BCTRLSENSOR"/>
</dbReference>
<dbReference type="SUPFAM" id="SSF52172">
    <property type="entry name" value="CheY-like"/>
    <property type="match status" value="1"/>
</dbReference>
<evidence type="ECO:0000313" key="11">
    <source>
        <dbReference type="Proteomes" id="UP000290637"/>
    </source>
</evidence>
<dbReference type="Proteomes" id="UP000290637">
    <property type="component" value="Chromosome"/>
</dbReference>
<feature type="transmembrane region" description="Helical" evidence="7">
    <location>
        <begin position="76"/>
        <end position="96"/>
    </location>
</feature>
<dbReference type="InterPro" id="IPR003594">
    <property type="entry name" value="HATPase_dom"/>
</dbReference>
<feature type="modified residue" description="4-aspartylphosphate" evidence="6">
    <location>
        <position position="603"/>
    </location>
</feature>
<dbReference type="GO" id="GO:0009927">
    <property type="term" value="F:histidine phosphotransfer kinase activity"/>
    <property type="evidence" value="ECO:0007669"/>
    <property type="project" value="TreeGrafter"/>
</dbReference>
<proteinExistence type="predicted"/>
<evidence type="ECO:0000313" key="10">
    <source>
        <dbReference type="EMBL" id="QBE64653.1"/>
    </source>
</evidence>
<feature type="domain" description="Response regulatory" evidence="9">
    <location>
        <begin position="552"/>
        <end position="671"/>
    </location>
</feature>
<dbReference type="InterPro" id="IPR036890">
    <property type="entry name" value="HATPase_C_sf"/>
</dbReference>
<comment type="catalytic activity">
    <reaction evidence="1">
        <text>ATP + protein L-histidine = ADP + protein N-phospho-L-histidine.</text>
        <dbReference type="EC" id="2.7.13.3"/>
    </reaction>
</comment>
<dbReference type="SMART" id="SM00388">
    <property type="entry name" value="HisKA"/>
    <property type="match status" value="1"/>
</dbReference>
<dbReference type="SUPFAM" id="SSF55874">
    <property type="entry name" value="ATPase domain of HSP90 chaperone/DNA topoisomerase II/histidine kinase"/>
    <property type="match status" value="1"/>
</dbReference>
<dbReference type="InterPro" id="IPR003661">
    <property type="entry name" value="HisK_dim/P_dom"/>
</dbReference>
<feature type="transmembrane region" description="Helical" evidence="7">
    <location>
        <begin position="102"/>
        <end position="123"/>
    </location>
</feature>
<keyword evidence="3 6" id="KW-0597">Phosphoprotein</keyword>
<dbReference type="GO" id="GO:0000155">
    <property type="term" value="F:phosphorelay sensor kinase activity"/>
    <property type="evidence" value="ECO:0007669"/>
    <property type="project" value="InterPro"/>
</dbReference>
<evidence type="ECO:0000259" key="9">
    <source>
        <dbReference type="PROSITE" id="PS50110"/>
    </source>
</evidence>
<dbReference type="PANTHER" id="PTHR43047">
    <property type="entry name" value="TWO-COMPONENT HISTIDINE PROTEIN KINASE"/>
    <property type="match status" value="1"/>
</dbReference>
<dbReference type="Pfam" id="PF00512">
    <property type="entry name" value="HisKA"/>
    <property type="match status" value="1"/>
</dbReference>